<feature type="region of interest" description="Disordered" evidence="1">
    <location>
        <begin position="626"/>
        <end position="675"/>
    </location>
</feature>
<proteinExistence type="predicted"/>
<feature type="region of interest" description="Disordered" evidence="1">
    <location>
        <begin position="489"/>
        <end position="537"/>
    </location>
</feature>
<accession>A0A8J6HQC9</accession>
<dbReference type="AlphaFoldDB" id="A0A8J6HQC9"/>
<dbReference type="Pfam" id="PF00078">
    <property type="entry name" value="RVT_1"/>
    <property type="match status" value="1"/>
</dbReference>
<feature type="compositionally biased region" description="Basic and acidic residues" evidence="1">
    <location>
        <begin position="528"/>
        <end position="537"/>
    </location>
</feature>
<sequence>MTQLQFRSYLAMTLMKFEGTETQEEEQICDIEETVNRESTHLDYGRPSKDSLPNAHPYSLHCPKARAFLSHLPSGTLSEEIQLDMVYGLLNVGIRERIPHDKITSFTQLLDLARAVEETFAEKREPINEPKTAAIVPCAYCKNAGHTKEVCQKLAKRSSSAATQPLTPTKAMARRKIAKTASSSTTKCFGCGKIGYVKSSTEFCVFNSKRNSELLVYPRSRPLFSINILGSQGTGLIDTAAKQSVAGETLYQLLKSKAKSRKPSGHLAHPVVLTPFPQDERHLGMNYGDKPVTYAKLLRKMPHGESPRDIDIKIKNVRETKGGNIEITTTGKQEVKDVFIKRIEEKMGEAVTAQKVTAKKKIFIKDIHETTTADDVREKLIKQVTEGDKGAEDIVVIMAAKPNEGRKLFAFATPPIKTANRVLKSGKFYVGWNTCRVERRTPPGGVSDASEDSCLRCCEPAHKARDCEGGETCKIRLVGPKRVLRVGRGKQVQHGLVGEDRDGDGRMRRQRVRKGDGPNVSDQQNVDGEQRAPTRHQGELRCSAGLDPRSDPVDFIYDVVLRLEMPVEVRLVAFADDLAVMAMAATTDDLMNLVDGALEWVNEWMRGAGLRLAARKTEAVLLTGKRRPGRTSKSGDKSCCTGRHAHAPRSMRTTSATDSEGGKMARRQHGPGSLSPTSRCAFLYRIGKEQNDRCWYCGDRDDAEHTLFVCEEWDRERLLLMKKTMHWAAREDFIEIMLRSREDWEATVSFVRCILKKKETRERERTRSNARAVPGVWVWIRPPWREVPHSPGQLGVLGVSPPFNHSPRSLKRRIRPKDQTHKVTRDYEKPRVIRFTYAIFTNENRTKCQKKLYANSQEGDEVEEFSQSHSQLHQLHHVRHPLLRIYNACWHLGYFPKAWKKGKLVILLKDPTGDQRSIKNYRPIVLLPVYGKIPEKLLKARLARLSPLHSGVQFGFVAGRSTSDALVRYKNTVKRSNKKYVMTIFVDVRGAFDNVWWPALIRNLRNRGIPHEMLVMLKRGIFYWISYFVQ</sequence>
<gene>
    <name evidence="3" type="ORF">GEV33_004134</name>
</gene>
<feature type="domain" description="Reverse transcriptase" evidence="2">
    <location>
        <begin position="888"/>
        <end position="1030"/>
    </location>
</feature>
<dbReference type="Proteomes" id="UP000719412">
    <property type="component" value="Unassembled WGS sequence"/>
</dbReference>
<dbReference type="EMBL" id="JABDTM020016959">
    <property type="protein sequence ID" value="KAH0818657.1"/>
    <property type="molecule type" value="Genomic_DNA"/>
</dbReference>
<evidence type="ECO:0000256" key="1">
    <source>
        <dbReference type="SAM" id="MobiDB-lite"/>
    </source>
</evidence>
<evidence type="ECO:0000259" key="2">
    <source>
        <dbReference type="PROSITE" id="PS50878"/>
    </source>
</evidence>
<dbReference type="InterPro" id="IPR043502">
    <property type="entry name" value="DNA/RNA_pol_sf"/>
</dbReference>
<keyword evidence="4" id="KW-1185">Reference proteome</keyword>
<feature type="compositionally biased region" description="Basic and acidic residues" evidence="1">
    <location>
        <begin position="497"/>
        <end position="507"/>
    </location>
</feature>
<reference evidence="3" key="2">
    <citation type="submission" date="2021-08" db="EMBL/GenBank/DDBJ databases">
        <authorList>
            <person name="Eriksson T."/>
        </authorList>
    </citation>
    <scope>NUCLEOTIDE SEQUENCE</scope>
    <source>
        <strain evidence="3">Stoneville</strain>
        <tissue evidence="3">Whole head</tissue>
    </source>
</reference>
<dbReference type="InterPro" id="IPR000477">
    <property type="entry name" value="RT_dom"/>
</dbReference>
<name>A0A8J6HQC9_TENMO</name>
<protein>
    <recommendedName>
        <fullName evidence="2">Reverse transcriptase domain-containing protein</fullName>
    </recommendedName>
</protein>
<comment type="caution">
    <text evidence="3">The sequence shown here is derived from an EMBL/GenBank/DDBJ whole genome shotgun (WGS) entry which is preliminary data.</text>
</comment>
<reference evidence="3" key="1">
    <citation type="journal article" date="2020" name="J Insects Food Feed">
        <title>The yellow mealworm (Tenebrio molitor) genome: a resource for the emerging insects as food and feed industry.</title>
        <authorList>
            <person name="Eriksson T."/>
            <person name="Andere A."/>
            <person name="Kelstrup H."/>
            <person name="Emery V."/>
            <person name="Picard C."/>
        </authorList>
    </citation>
    <scope>NUCLEOTIDE SEQUENCE</scope>
    <source>
        <strain evidence="3">Stoneville</strain>
        <tissue evidence="3">Whole head</tissue>
    </source>
</reference>
<evidence type="ECO:0000313" key="3">
    <source>
        <dbReference type="EMBL" id="KAH0818657.1"/>
    </source>
</evidence>
<dbReference type="GO" id="GO:0071897">
    <property type="term" value="P:DNA biosynthetic process"/>
    <property type="evidence" value="ECO:0007669"/>
    <property type="project" value="UniProtKB-ARBA"/>
</dbReference>
<dbReference type="SUPFAM" id="SSF56672">
    <property type="entry name" value="DNA/RNA polymerases"/>
    <property type="match status" value="1"/>
</dbReference>
<evidence type="ECO:0000313" key="4">
    <source>
        <dbReference type="Proteomes" id="UP000719412"/>
    </source>
</evidence>
<dbReference type="PROSITE" id="PS50878">
    <property type="entry name" value="RT_POL"/>
    <property type="match status" value="1"/>
</dbReference>
<dbReference type="PANTHER" id="PTHR19446">
    <property type="entry name" value="REVERSE TRANSCRIPTASES"/>
    <property type="match status" value="1"/>
</dbReference>
<organism evidence="3 4">
    <name type="scientific">Tenebrio molitor</name>
    <name type="common">Yellow mealworm beetle</name>
    <dbReference type="NCBI Taxonomy" id="7067"/>
    <lineage>
        <taxon>Eukaryota</taxon>
        <taxon>Metazoa</taxon>
        <taxon>Ecdysozoa</taxon>
        <taxon>Arthropoda</taxon>
        <taxon>Hexapoda</taxon>
        <taxon>Insecta</taxon>
        <taxon>Pterygota</taxon>
        <taxon>Neoptera</taxon>
        <taxon>Endopterygota</taxon>
        <taxon>Coleoptera</taxon>
        <taxon>Polyphaga</taxon>
        <taxon>Cucujiformia</taxon>
        <taxon>Tenebrionidae</taxon>
        <taxon>Tenebrio</taxon>
    </lineage>
</organism>